<dbReference type="Proteomes" id="UP000001302">
    <property type="component" value="Chromosome"/>
</dbReference>
<dbReference type="InterPro" id="IPR036388">
    <property type="entry name" value="WH-like_DNA-bd_sf"/>
</dbReference>
<keyword evidence="1" id="KW-0805">Transcription regulation</keyword>
<evidence type="ECO:0000259" key="4">
    <source>
        <dbReference type="PROSITE" id="PS51118"/>
    </source>
</evidence>
<dbReference type="EMBL" id="CP002156">
    <property type="protein sequence ID" value="ADM08765.1"/>
    <property type="molecule type" value="Genomic_DNA"/>
</dbReference>
<dbReference type="PROSITE" id="PS51118">
    <property type="entry name" value="HTH_HXLR"/>
    <property type="match status" value="1"/>
</dbReference>
<dbReference type="PANTHER" id="PTHR33204">
    <property type="entry name" value="TRANSCRIPTIONAL REGULATOR, MARR FAMILY"/>
    <property type="match status" value="1"/>
</dbReference>
<evidence type="ECO:0000313" key="6">
    <source>
        <dbReference type="Proteomes" id="UP000001302"/>
    </source>
</evidence>
<dbReference type="AlphaFoldDB" id="E0TDL0"/>
<evidence type="ECO:0000313" key="5">
    <source>
        <dbReference type="EMBL" id="ADM08765.1"/>
    </source>
</evidence>
<evidence type="ECO:0000256" key="2">
    <source>
        <dbReference type="ARBA" id="ARBA00023125"/>
    </source>
</evidence>
<dbReference type="HOGENOM" id="CLU_111585_0_2_5"/>
<keyword evidence="3" id="KW-0804">Transcription</keyword>
<proteinExistence type="predicted"/>
<dbReference type="PANTHER" id="PTHR33204:SF37">
    <property type="entry name" value="HTH-TYPE TRANSCRIPTIONAL REGULATOR YODB"/>
    <property type="match status" value="1"/>
</dbReference>
<name>E0TDL0_PARBH</name>
<dbReference type="RefSeq" id="WP_013299739.1">
    <property type="nucleotide sequence ID" value="NC_014414.1"/>
</dbReference>
<sequence length="147" mass="16436">MKDSAQKPHRSGCPISIALEIFGDRWSLLILRDMIFGGKSTYRQFLDSEEAIATNILSDRLRSLEANGLIKKQGSPTDRRVKLFSVTEKGFALAPMLIEMILWSAAHEDTAAPQEVLDLMVNDRDGFIESLRKKVALDDAETADRQA</sequence>
<keyword evidence="2" id="KW-0238">DNA-binding</keyword>
<dbReference type="OrthoDB" id="9782219at2"/>
<keyword evidence="6" id="KW-1185">Reference proteome</keyword>
<evidence type="ECO:0000256" key="3">
    <source>
        <dbReference type="ARBA" id="ARBA00023163"/>
    </source>
</evidence>
<dbReference type="InterPro" id="IPR036390">
    <property type="entry name" value="WH_DNA-bd_sf"/>
</dbReference>
<protein>
    <recommendedName>
        <fullName evidence="4">HTH hxlR-type domain-containing protein</fullName>
    </recommendedName>
</protein>
<reference evidence="6" key="1">
    <citation type="submission" date="2010-08" db="EMBL/GenBank/DDBJ databases">
        <title>Genome sequence of Parvularcula bermudensis HTCC2503.</title>
        <authorList>
            <person name="Kang D.-M."/>
            <person name="Oh H.-M."/>
            <person name="Cho J.-C."/>
        </authorList>
    </citation>
    <scope>NUCLEOTIDE SEQUENCE [LARGE SCALE GENOMIC DNA]</scope>
    <source>
        <strain evidence="6">ATCC BAA-594 / HTCC2503 / KCTC 12087</strain>
    </source>
</reference>
<dbReference type="InterPro" id="IPR002577">
    <property type="entry name" value="HTH_HxlR"/>
</dbReference>
<gene>
    <name evidence="5" type="ordered locus">PB2503_03447</name>
</gene>
<dbReference type="STRING" id="314260.PB2503_03447"/>
<dbReference type="Pfam" id="PF01638">
    <property type="entry name" value="HxlR"/>
    <property type="match status" value="1"/>
</dbReference>
<accession>E0TDL0</accession>
<dbReference type="KEGG" id="pbr:PB2503_03447"/>
<organism evidence="5 6">
    <name type="scientific">Parvularcula bermudensis (strain ATCC BAA-594 / HTCC2503 / KCTC 12087)</name>
    <dbReference type="NCBI Taxonomy" id="314260"/>
    <lineage>
        <taxon>Bacteria</taxon>
        <taxon>Pseudomonadati</taxon>
        <taxon>Pseudomonadota</taxon>
        <taxon>Alphaproteobacteria</taxon>
        <taxon>Parvularculales</taxon>
        <taxon>Parvularculaceae</taxon>
        <taxon>Parvularcula</taxon>
    </lineage>
</organism>
<dbReference type="SUPFAM" id="SSF46785">
    <property type="entry name" value="Winged helix' DNA-binding domain"/>
    <property type="match status" value="1"/>
</dbReference>
<dbReference type="Gene3D" id="1.10.10.10">
    <property type="entry name" value="Winged helix-like DNA-binding domain superfamily/Winged helix DNA-binding domain"/>
    <property type="match status" value="1"/>
</dbReference>
<dbReference type="GO" id="GO:0003677">
    <property type="term" value="F:DNA binding"/>
    <property type="evidence" value="ECO:0007669"/>
    <property type="project" value="UniProtKB-KW"/>
</dbReference>
<feature type="domain" description="HTH hxlR-type" evidence="4">
    <location>
        <begin position="13"/>
        <end position="112"/>
    </location>
</feature>
<reference evidence="5 6" key="2">
    <citation type="journal article" date="2011" name="J. Bacteriol.">
        <title>Complete genome sequence of strain HTCC2503T of Parvularcula bermudensis, the type species of the order "Parvularculales" in the class Alphaproteobacteria.</title>
        <authorList>
            <person name="Oh H.M."/>
            <person name="Kang I."/>
            <person name="Vergin K.L."/>
            <person name="Kang D."/>
            <person name="Rhee K.H."/>
            <person name="Giovannoni S.J."/>
            <person name="Cho J.C."/>
        </authorList>
    </citation>
    <scope>NUCLEOTIDE SEQUENCE [LARGE SCALE GENOMIC DNA]</scope>
    <source>
        <strain evidence="6">ATCC BAA-594 / HTCC2503 / KCTC 12087</strain>
    </source>
</reference>
<dbReference type="eggNOG" id="COG1733">
    <property type="taxonomic scope" value="Bacteria"/>
</dbReference>
<evidence type="ECO:0000256" key="1">
    <source>
        <dbReference type="ARBA" id="ARBA00023015"/>
    </source>
</evidence>